<feature type="transmembrane region" description="Helical" evidence="1">
    <location>
        <begin position="332"/>
        <end position="357"/>
    </location>
</feature>
<evidence type="ECO:0000313" key="3">
    <source>
        <dbReference type="Proteomes" id="UP000614200"/>
    </source>
</evidence>
<evidence type="ECO:0000313" key="2">
    <source>
        <dbReference type="EMBL" id="MBF4693347.1"/>
    </source>
</evidence>
<keyword evidence="1" id="KW-1133">Transmembrane helix</keyword>
<name>A0ABR9ZSB9_9FIRM</name>
<dbReference type="Proteomes" id="UP000614200">
    <property type="component" value="Unassembled WGS sequence"/>
</dbReference>
<feature type="transmembrane region" description="Helical" evidence="1">
    <location>
        <begin position="245"/>
        <end position="263"/>
    </location>
</feature>
<keyword evidence="3" id="KW-1185">Reference proteome</keyword>
<keyword evidence="1" id="KW-0472">Membrane</keyword>
<sequence length="440" mass="47810">MIKRLTSALVLMVKKYLPNPYILCSLLTLFVFLAGIIVTHKTPYEMTTFWGNGFFNLLKFTMQMILVLFTGHALANAPVVVKILKKLASVPKTRVQAVMFTCVIAYICSYLNWGFGLIAGVLIAKEIAVQHRGKGIHFPLIVAAAYSGNIARGPSTSIPLVIATKGHFLEDSIGIIPVSDSLYSSWNIIITITLMIAIPLLFKAMMPSVEDSVEVDLELFGKEENITAKKSSEMTPAERIENSSVLTWLIGILGLVYIGNYFVTKGFNLDLNIVIMIFMTLGILGHHTPINYVKAANEAIKVCGGIALQFPFYAGIMGMMKDSGLAIVMSEFFISIATQRTFPLFTFLSAGIVNIFIPSGGGQWAIQGPIMIPAAKALNVDIAKTAMALAWGDSWTNQIQPFWALPILAIAGLDVKDIMGYCAMVLILAGAILGGGFLLL</sequence>
<keyword evidence="1" id="KW-0812">Transmembrane</keyword>
<dbReference type="Pfam" id="PF02667">
    <property type="entry name" value="SCFA_trans"/>
    <property type="match status" value="1"/>
</dbReference>
<accession>A0ABR9ZSB9</accession>
<comment type="caution">
    <text evidence="2">The sequence shown here is derived from an EMBL/GenBank/DDBJ whole genome shotgun (WGS) entry which is preliminary data.</text>
</comment>
<dbReference type="PANTHER" id="PTHR41983:SF2">
    <property type="entry name" value="SHORT-CHAIN FATTY ACID TRANSPORTER-RELATED"/>
    <property type="match status" value="1"/>
</dbReference>
<evidence type="ECO:0000256" key="1">
    <source>
        <dbReference type="SAM" id="Phobius"/>
    </source>
</evidence>
<feature type="transmembrane region" description="Helical" evidence="1">
    <location>
        <begin position="21"/>
        <end position="40"/>
    </location>
</feature>
<proteinExistence type="predicted"/>
<organism evidence="2 3">
    <name type="scientific">Fusibacter ferrireducens</name>
    <dbReference type="NCBI Taxonomy" id="2785058"/>
    <lineage>
        <taxon>Bacteria</taxon>
        <taxon>Bacillati</taxon>
        <taxon>Bacillota</taxon>
        <taxon>Clostridia</taxon>
        <taxon>Eubacteriales</taxon>
        <taxon>Eubacteriales Family XII. Incertae Sedis</taxon>
        <taxon>Fusibacter</taxon>
    </lineage>
</organism>
<dbReference type="PANTHER" id="PTHR41983">
    <property type="entry name" value="SHORT-CHAIN FATTY ACID TRANSPORTER-RELATED"/>
    <property type="match status" value="1"/>
</dbReference>
<feature type="transmembrane region" description="Helical" evidence="1">
    <location>
        <begin position="269"/>
        <end position="287"/>
    </location>
</feature>
<protein>
    <submittedName>
        <fullName evidence="2">Short-chain fatty acid transporter</fullName>
    </submittedName>
</protein>
<gene>
    <name evidence="2" type="ORF">ISU02_09460</name>
</gene>
<reference evidence="2 3" key="1">
    <citation type="submission" date="2020-11" db="EMBL/GenBank/DDBJ databases">
        <title>Fusibacter basophilias sp. nov.</title>
        <authorList>
            <person name="Qiu D."/>
        </authorList>
    </citation>
    <scope>NUCLEOTIDE SEQUENCE [LARGE SCALE GENOMIC DNA]</scope>
    <source>
        <strain evidence="2 3">Q10-2</strain>
    </source>
</reference>
<feature type="transmembrane region" description="Helical" evidence="1">
    <location>
        <begin position="418"/>
        <end position="439"/>
    </location>
</feature>
<dbReference type="InterPro" id="IPR006160">
    <property type="entry name" value="SCFA_transpt_AtoE"/>
</dbReference>
<feature type="transmembrane region" description="Helical" evidence="1">
    <location>
        <begin position="60"/>
        <end position="84"/>
    </location>
</feature>
<feature type="transmembrane region" description="Helical" evidence="1">
    <location>
        <begin position="183"/>
        <end position="202"/>
    </location>
</feature>
<dbReference type="RefSeq" id="WP_194701584.1">
    <property type="nucleotide sequence ID" value="NZ_JADKNH010000005.1"/>
</dbReference>
<feature type="transmembrane region" description="Helical" evidence="1">
    <location>
        <begin position="96"/>
        <end position="124"/>
    </location>
</feature>
<dbReference type="EMBL" id="JADKNH010000005">
    <property type="protein sequence ID" value="MBF4693347.1"/>
    <property type="molecule type" value="Genomic_DNA"/>
</dbReference>